<proteinExistence type="predicted"/>
<evidence type="ECO:0000313" key="1">
    <source>
        <dbReference type="EMBL" id="CAH2398134.1"/>
    </source>
</evidence>
<evidence type="ECO:0000313" key="2">
    <source>
        <dbReference type="Proteomes" id="UP001153050"/>
    </source>
</evidence>
<accession>A0ABM9DNH2</accession>
<dbReference type="Proteomes" id="UP001153050">
    <property type="component" value="Unassembled WGS sequence"/>
</dbReference>
<organism evidence="1 2">
    <name type="scientific">Mesorhizobium escarrei</name>
    <dbReference type="NCBI Taxonomy" id="666018"/>
    <lineage>
        <taxon>Bacteria</taxon>
        <taxon>Pseudomonadati</taxon>
        <taxon>Pseudomonadota</taxon>
        <taxon>Alphaproteobacteria</taxon>
        <taxon>Hyphomicrobiales</taxon>
        <taxon>Phyllobacteriaceae</taxon>
        <taxon>Mesorhizobium</taxon>
    </lineage>
</organism>
<sequence length="66" mass="6852">MDCAAIVLVEQMDVVSVDAHLPGLMHHLCAEPGRAPDKEVKSIAAAATGPVKENTQTLPFGSAKAL</sequence>
<reference evidence="1 2" key="1">
    <citation type="submission" date="2022-03" db="EMBL/GenBank/DDBJ databases">
        <authorList>
            <person name="Brunel B."/>
        </authorList>
    </citation>
    <scope>NUCLEOTIDE SEQUENCE [LARGE SCALE GENOMIC DNA]</scope>
    <source>
        <strain evidence="1">STM5069sample</strain>
    </source>
</reference>
<protein>
    <submittedName>
        <fullName evidence="1">Uncharacterized protein</fullName>
    </submittedName>
</protein>
<gene>
    <name evidence="1" type="ORF">MES5069_190098</name>
</gene>
<comment type="caution">
    <text evidence="1">The sequence shown here is derived from an EMBL/GenBank/DDBJ whole genome shotgun (WGS) entry which is preliminary data.</text>
</comment>
<name>A0ABM9DNH2_9HYPH</name>
<keyword evidence="2" id="KW-1185">Reference proteome</keyword>
<dbReference type="EMBL" id="CAKXZT010000101">
    <property type="protein sequence ID" value="CAH2398134.1"/>
    <property type="molecule type" value="Genomic_DNA"/>
</dbReference>